<gene>
    <name evidence="6" type="ORF">JMJ35_001343</name>
</gene>
<dbReference type="FunFam" id="1.20.1270.60:FF:000050">
    <property type="entry name" value="RhoGAP and Fes/CIP4 domain protein"/>
    <property type="match status" value="1"/>
</dbReference>
<feature type="region of interest" description="Disordered" evidence="2">
    <location>
        <begin position="165"/>
        <end position="195"/>
    </location>
</feature>
<dbReference type="InterPro" id="IPR000198">
    <property type="entry name" value="RhoGAP_dom"/>
</dbReference>
<name>A0AA39RA94_9LECA</name>
<evidence type="ECO:0000259" key="5">
    <source>
        <dbReference type="PROSITE" id="PS51741"/>
    </source>
</evidence>
<keyword evidence="1" id="KW-0175">Coiled coil</keyword>
<dbReference type="PANTHER" id="PTHR23065:SF17">
    <property type="entry name" value="RHO-GTPASE-ACTIVATING PROTEIN RGD2"/>
    <property type="match status" value="1"/>
</dbReference>
<dbReference type="Pfam" id="PF00610">
    <property type="entry name" value="DEP"/>
    <property type="match status" value="1"/>
</dbReference>
<reference evidence="6" key="1">
    <citation type="submission" date="2023-03" db="EMBL/GenBank/DDBJ databases">
        <title>Complete genome of Cladonia borealis.</title>
        <authorList>
            <person name="Park H."/>
        </authorList>
    </citation>
    <scope>NUCLEOTIDE SEQUENCE</scope>
    <source>
        <strain evidence="6">ANT050790</strain>
    </source>
</reference>
<protein>
    <recommendedName>
        <fullName evidence="8">Rho-GTPase-activating protein 8</fullName>
    </recommendedName>
</protein>
<feature type="domain" description="Rho-GAP" evidence="4">
    <location>
        <begin position="468"/>
        <end position="666"/>
    </location>
</feature>
<dbReference type="FunFam" id="1.20.1270.60:FF:000073">
    <property type="entry name" value="RhoGAP and Fes/CIP4 domain protein"/>
    <property type="match status" value="1"/>
</dbReference>
<feature type="compositionally biased region" description="Low complexity" evidence="2">
    <location>
        <begin position="805"/>
        <end position="817"/>
    </location>
</feature>
<dbReference type="CDD" id="cd04399">
    <property type="entry name" value="RhoGAP_fRGD2"/>
    <property type="match status" value="1"/>
</dbReference>
<dbReference type="SUPFAM" id="SSF103657">
    <property type="entry name" value="BAR/IMD domain-like"/>
    <property type="match status" value="1"/>
</dbReference>
<dbReference type="InterPro" id="IPR008936">
    <property type="entry name" value="Rho_GTPase_activation_prot"/>
</dbReference>
<feature type="domain" description="DEP" evidence="3">
    <location>
        <begin position="214"/>
        <end position="291"/>
    </location>
</feature>
<dbReference type="InterPro" id="IPR000591">
    <property type="entry name" value="DEP_dom"/>
</dbReference>
<evidence type="ECO:0000313" key="7">
    <source>
        <dbReference type="Proteomes" id="UP001166286"/>
    </source>
</evidence>
<dbReference type="CDD" id="cd04436">
    <property type="entry name" value="DEP_fRgd2"/>
    <property type="match status" value="1"/>
</dbReference>
<dbReference type="SUPFAM" id="SSF46785">
    <property type="entry name" value="Winged helix' DNA-binding domain"/>
    <property type="match status" value="1"/>
</dbReference>
<dbReference type="GO" id="GO:0000935">
    <property type="term" value="C:division septum"/>
    <property type="evidence" value="ECO:0007669"/>
    <property type="project" value="TreeGrafter"/>
</dbReference>
<sequence length="909" mass="100999">MPGFADSFWSGDYAGGLGVLFGKLQQGVIENQQILTIARMRADAEEMYGRKLAEIAPTTDKMTGGFARDDGASLRKAYEGVRGEMEEAAKNHKKIASNISELVVLPFSRWCEAHEGRVQNSQDDLQSRMKAHDKQAEYVRKLRSAYFNKCRQLEDLEEENKLAFQSPEKEIASPKLAPPTIKLPDPKDTEEDEPLEIGDETYDPEQVKKILTHMLNTVKLGETKVPILGTYQNVSTGSDITDYIQRHMGATSVSYAERIGQDLVTHGFLRLIGTVGNTFANSSKMNYQWRTKAFQITGIPEKKKALDRVSSISSTAESIDSPVVGSMGEMLSTWNPLNNAHPNETPSERLRRESREADERYKASVRRLDELRCQLEEKMIDHLKFMERCELDRLKAIKAVILDFSGAISNAIPSLQSTVDNMMLYQETVQPAGDLRYLLENYRTGAFVPKVQVYDNYYNTVDEQTYGVDLEARARADRKRVPIIVTTILTFLDNHYPDLEGDEARRGIWLVDVPLAATHHLRKAINTGKAIPREVLERYEIPIVASALKLYLLELPDSLVSSQVYEIIKTIYSTPDSATSAQTRISVLQNTLGQLRLANIATLDALTTHFTRLIELTSADEPYVSALANTLAPCILRPRTDTAVTMHEKHAYRLIRDLFAHKEEIFGELKRASTLSHTPSGGNASNSARMRAISTDESNRRANMEARNRAIANKSRNSSPAPHSNGRSHRRDRSSDPPATRFPIHPSSPAVESQPRRTAVRASLDVPEEGTSPVTERQSKPSNVSSLINSINNNNNSTTRPIPEDSPAPSSQAEPESNYTHYTASEDTNGTTTFAEKRESMNRSSRFPPRKAGAAGSMGRNAIGNRTSVESGIGNRDSINRDSMASLGSEGGGGGERQGVQLIDKPMDD</sequence>
<dbReference type="InterPro" id="IPR001060">
    <property type="entry name" value="FCH_dom"/>
</dbReference>
<dbReference type="Gene3D" id="1.10.555.10">
    <property type="entry name" value="Rho GTPase activation protein"/>
    <property type="match status" value="1"/>
</dbReference>
<dbReference type="SUPFAM" id="SSF48350">
    <property type="entry name" value="GTPase activation domain, GAP"/>
    <property type="match status" value="1"/>
</dbReference>
<dbReference type="Pfam" id="PF00620">
    <property type="entry name" value="RhoGAP"/>
    <property type="match status" value="1"/>
</dbReference>
<dbReference type="GO" id="GO:0005886">
    <property type="term" value="C:plasma membrane"/>
    <property type="evidence" value="ECO:0007669"/>
    <property type="project" value="TreeGrafter"/>
</dbReference>
<dbReference type="GO" id="GO:0007010">
    <property type="term" value="P:cytoskeleton organization"/>
    <property type="evidence" value="ECO:0007669"/>
    <property type="project" value="TreeGrafter"/>
</dbReference>
<proteinExistence type="predicted"/>
<dbReference type="InterPro" id="IPR036388">
    <property type="entry name" value="WH-like_DNA-bd_sf"/>
</dbReference>
<evidence type="ECO:0000256" key="1">
    <source>
        <dbReference type="PROSITE-ProRule" id="PRU01077"/>
    </source>
</evidence>
<dbReference type="InterPro" id="IPR036390">
    <property type="entry name" value="WH_DNA-bd_sf"/>
</dbReference>
<dbReference type="Pfam" id="PF00611">
    <property type="entry name" value="FCH"/>
    <property type="match status" value="1"/>
</dbReference>
<feature type="compositionally biased region" description="Polar residues" evidence="2">
    <location>
        <begin position="818"/>
        <end position="834"/>
    </location>
</feature>
<feature type="domain" description="F-BAR" evidence="5">
    <location>
        <begin position="2"/>
        <end position="434"/>
    </location>
</feature>
<dbReference type="InterPro" id="IPR027267">
    <property type="entry name" value="AH/BAR_dom_sf"/>
</dbReference>
<dbReference type="PANTHER" id="PTHR23065">
    <property type="entry name" value="PROLINE-SERINE-THREONINE PHOSPHATASE INTERACTING PROTEIN 1"/>
    <property type="match status" value="1"/>
</dbReference>
<feature type="compositionally biased region" description="Basic and acidic residues" evidence="2">
    <location>
        <begin position="697"/>
        <end position="708"/>
    </location>
</feature>
<feature type="region of interest" description="Disordered" evidence="2">
    <location>
        <begin position="674"/>
        <end position="909"/>
    </location>
</feature>
<dbReference type="SMART" id="SM00324">
    <property type="entry name" value="RhoGAP"/>
    <property type="match status" value="1"/>
</dbReference>
<evidence type="ECO:0000259" key="4">
    <source>
        <dbReference type="PROSITE" id="PS50238"/>
    </source>
</evidence>
<dbReference type="GO" id="GO:0005096">
    <property type="term" value="F:GTPase activator activity"/>
    <property type="evidence" value="ECO:0007669"/>
    <property type="project" value="TreeGrafter"/>
</dbReference>
<feature type="compositionally biased region" description="Polar residues" evidence="2">
    <location>
        <begin position="674"/>
        <end position="688"/>
    </location>
</feature>
<organism evidence="6 7">
    <name type="scientific">Cladonia borealis</name>
    <dbReference type="NCBI Taxonomy" id="184061"/>
    <lineage>
        <taxon>Eukaryota</taxon>
        <taxon>Fungi</taxon>
        <taxon>Dikarya</taxon>
        <taxon>Ascomycota</taxon>
        <taxon>Pezizomycotina</taxon>
        <taxon>Lecanoromycetes</taxon>
        <taxon>OSLEUM clade</taxon>
        <taxon>Lecanoromycetidae</taxon>
        <taxon>Lecanorales</taxon>
        <taxon>Lecanorineae</taxon>
        <taxon>Cladoniaceae</taxon>
        <taxon>Cladonia</taxon>
    </lineage>
</organism>
<dbReference type="GO" id="GO:0005737">
    <property type="term" value="C:cytoplasm"/>
    <property type="evidence" value="ECO:0007669"/>
    <property type="project" value="TreeGrafter"/>
</dbReference>
<dbReference type="Gene3D" id="1.10.10.10">
    <property type="entry name" value="Winged helix-like DNA-binding domain superfamily/Winged helix DNA-binding domain"/>
    <property type="match status" value="1"/>
</dbReference>
<feature type="compositionally biased region" description="Polar residues" evidence="2">
    <location>
        <begin position="334"/>
        <end position="345"/>
    </location>
</feature>
<comment type="caution">
    <text evidence="6">The sequence shown here is derived from an EMBL/GenBank/DDBJ whole genome shotgun (WGS) entry which is preliminary data.</text>
</comment>
<evidence type="ECO:0008006" key="8">
    <source>
        <dbReference type="Google" id="ProtNLM"/>
    </source>
</evidence>
<feature type="compositionally biased region" description="Low complexity" evidence="2">
    <location>
        <begin position="782"/>
        <end position="797"/>
    </location>
</feature>
<dbReference type="SMART" id="SM00055">
    <property type="entry name" value="FCH"/>
    <property type="match status" value="1"/>
</dbReference>
<dbReference type="Proteomes" id="UP001166286">
    <property type="component" value="Unassembled WGS sequence"/>
</dbReference>
<dbReference type="PROSITE" id="PS51741">
    <property type="entry name" value="F_BAR"/>
    <property type="match status" value="1"/>
</dbReference>
<dbReference type="AlphaFoldDB" id="A0AA39RA94"/>
<dbReference type="Gene3D" id="1.20.1270.60">
    <property type="entry name" value="Arfaptin homology (AH) domain/BAR domain"/>
    <property type="match status" value="2"/>
</dbReference>
<dbReference type="PROSITE" id="PS50238">
    <property type="entry name" value="RHOGAP"/>
    <property type="match status" value="1"/>
</dbReference>
<feature type="compositionally biased region" description="Basic and acidic residues" evidence="2">
    <location>
        <begin position="346"/>
        <end position="356"/>
    </location>
</feature>
<dbReference type="EMBL" id="JAFEKC020000002">
    <property type="protein sequence ID" value="KAK0516740.1"/>
    <property type="molecule type" value="Genomic_DNA"/>
</dbReference>
<keyword evidence="7" id="KW-1185">Reference proteome</keyword>
<evidence type="ECO:0000256" key="2">
    <source>
        <dbReference type="SAM" id="MobiDB-lite"/>
    </source>
</evidence>
<accession>A0AA39RA94</accession>
<evidence type="ECO:0000313" key="6">
    <source>
        <dbReference type="EMBL" id="KAK0516740.1"/>
    </source>
</evidence>
<dbReference type="FunFam" id="1.10.555.10:FF:000044">
    <property type="entry name" value="Rho-gtpase-activating protein 8"/>
    <property type="match status" value="1"/>
</dbReference>
<dbReference type="GO" id="GO:0007264">
    <property type="term" value="P:small GTPase-mediated signal transduction"/>
    <property type="evidence" value="ECO:0007669"/>
    <property type="project" value="TreeGrafter"/>
</dbReference>
<dbReference type="PROSITE" id="PS50186">
    <property type="entry name" value="DEP"/>
    <property type="match status" value="1"/>
</dbReference>
<feature type="region of interest" description="Disordered" evidence="2">
    <location>
        <begin position="334"/>
        <end position="356"/>
    </location>
</feature>
<dbReference type="InterPro" id="IPR031160">
    <property type="entry name" value="F_BAR_dom"/>
</dbReference>
<evidence type="ECO:0000259" key="3">
    <source>
        <dbReference type="PROSITE" id="PS50186"/>
    </source>
</evidence>